<protein>
    <submittedName>
        <fullName evidence="2">Uncharacterized protein</fullName>
    </submittedName>
</protein>
<evidence type="ECO:0000256" key="1">
    <source>
        <dbReference type="SAM" id="MobiDB-lite"/>
    </source>
</evidence>
<dbReference type="Gramene" id="MELO3C029262.2.1">
    <property type="protein sequence ID" value="MELO3C029262.2.1"/>
    <property type="gene ID" value="MELO3C029262.2"/>
</dbReference>
<evidence type="ECO:0000313" key="2">
    <source>
        <dbReference type="EnsemblPlants" id="MELO3C029262.2.1"/>
    </source>
</evidence>
<feature type="region of interest" description="Disordered" evidence="1">
    <location>
        <begin position="1"/>
        <end position="24"/>
    </location>
</feature>
<sequence length="67" mass="7777">MKKFRELPPPSKPKERNRKTSLNDTAINSYEIKLKESLRSLILPKAQGNKKDASLNQSDVHYYIYPS</sequence>
<name>A0A9I9E620_CUCME</name>
<dbReference type="AlphaFoldDB" id="A0A9I9E620"/>
<reference evidence="2" key="1">
    <citation type="submission" date="2023-03" db="UniProtKB">
        <authorList>
            <consortium name="EnsemblPlants"/>
        </authorList>
    </citation>
    <scope>IDENTIFICATION</scope>
</reference>
<organism evidence="2">
    <name type="scientific">Cucumis melo</name>
    <name type="common">Muskmelon</name>
    <dbReference type="NCBI Taxonomy" id="3656"/>
    <lineage>
        <taxon>Eukaryota</taxon>
        <taxon>Viridiplantae</taxon>
        <taxon>Streptophyta</taxon>
        <taxon>Embryophyta</taxon>
        <taxon>Tracheophyta</taxon>
        <taxon>Spermatophyta</taxon>
        <taxon>Magnoliopsida</taxon>
        <taxon>eudicotyledons</taxon>
        <taxon>Gunneridae</taxon>
        <taxon>Pentapetalae</taxon>
        <taxon>rosids</taxon>
        <taxon>fabids</taxon>
        <taxon>Cucurbitales</taxon>
        <taxon>Cucurbitaceae</taxon>
        <taxon>Benincaseae</taxon>
        <taxon>Cucumis</taxon>
    </lineage>
</organism>
<proteinExistence type="predicted"/>
<dbReference type="EnsemblPlants" id="MELO3C029262.2.1">
    <property type="protein sequence ID" value="MELO3C029262.2.1"/>
    <property type="gene ID" value="MELO3C029262.2"/>
</dbReference>
<accession>A0A9I9E620</accession>